<reference evidence="2" key="1">
    <citation type="submission" date="2020-03" db="EMBL/GenBank/DDBJ databases">
        <title>The deep terrestrial virosphere.</title>
        <authorList>
            <person name="Holmfeldt K."/>
            <person name="Nilsson E."/>
            <person name="Simone D."/>
            <person name="Lopez-Fernandez M."/>
            <person name="Wu X."/>
            <person name="de Brujin I."/>
            <person name="Lundin D."/>
            <person name="Andersson A."/>
            <person name="Bertilsson S."/>
            <person name="Dopson M."/>
        </authorList>
    </citation>
    <scope>NUCLEOTIDE SEQUENCE</scope>
    <source>
        <strain evidence="2">MM415B03595</strain>
    </source>
</reference>
<organism evidence="2">
    <name type="scientific">viral metagenome</name>
    <dbReference type="NCBI Taxonomy" id="1070528"/>
    <lineage>
        <taxon>unclassified sequences</taxon>
        <taxon>metagenomes</taxon>
        <taxon>organismal metagenomes</taxon>
    </lineage>
</organism>
<dbReference type="AlphaFoldDB" id="A0A6M3LBR7"/>
<proteinExistence type="predicted"/>
<accession>A0A6M3LBR7</accession>
<protein>
    <submittedName>
        <fullName evidence="2">Uncharacterized protein</fullName>
    </submittedName>
</protein>
<gene>
    <name evidence="2" type="ORF">MM415B03595_0016</name>
</gene>
<dbReference type="EMBL" id="MT142932">
    <property type="protein sequence ID" value="QJA90721.1"/>
    <property type="molecule type" value="Genomic_DNA"/>
</dbReference>
<feature type="region of interest" description="Disordered" evidence="1">
    <location>
        <begin position="85"/>
        <end position="118"/>
    </location>
</feature>
<evidence type="ECO:0000256" key="1">
    <source>
        <dbReference type="SAM" id="MobiDB-lite"/>
    </source>
</evidence>
<sequence length="118" mass="13183">MTKRQENERRIVRLVAYAKRRGFKLLDYPYCPPPPAKDTPLAAIKAHCTHCLGETWDTGTGEVFSDGFTPRTCIQKNCALYPYRTGRGPSSGRTASLTPEQRKEIGERLKAGRDAKGV</sequence>
<evidence type="ECO:0000313" key="2">
    <source>
        <dbReference type="EMBL" id="QJA90721.1"/>
    </source>
</evidence>
<feature type="compositionally biased region" description="Basic and acidic residues" evidence="1">
    <location>
        <begin position="100"/>
        <end position="118"/>
    </location>
</feature>
<name>A0A6M3LBR7_9ZZZZ</name>